<feature type="non-terminal residue" evidence="1">
    <location>
        <position position="127"/>
    </location>
</feature>
<organism>
    <name type="scientific">Solenopsis invicta</name>
    <name type="common">Red imported fire ant</name>
    <name type="synonym">Solenopsis wagneri</name>
    <dbReference type="NCBI Taxonomy" id="13686"/>
    <lineage>
        <taxon>Eukaryota</taxon>
        <taxon>Metazoa</taxon>
        <taxon>Ecdysozoa</taxon>
        <taxon>Arthropoda</taxon>
        <taxon>Hexapoda</taxon>
        <taxon>Insecta</taxon>
        <taxon>Pterygota</taxon>
        <taxon>Neoptera</taxon>
        <taxon>Endopterygota</taxon>
        <taxon>Hymenoptera</taxon>
        <taxon>Apocrita</taxon>
        <taxon>Aculeata</taxon>
        <taxon>Formicoidea</taxon>
        <taxon>Formicidae</taxon>
        <taxon>Myrmicinae</taxon>
        <taxon>Solenopsis</taxon>
    </lineage>
</organism>
<sequence length="127" mass="14794">MLPIYEKMLELVVKEELETYLQTNIKRDLENIIPIQSVIDEWKLIVGERKMVGIIFMDLKRAFEIIDRERLLEKIPEQPQSVVGTAETEESAGSKRCMDLLDNPITGQLRICTHKETQGSVRLRLKR</sequence>
<gene>
    <name evidence="1" type="ORF">SINV_12668</name>
</gene>
<protein>
    <recommendedName>
        <fullName evidence="2">Reverse transcriptase domain-containing protein</fullName>
    </recommendedName>
</protein>
<dbReference type="HOGENOM" id="CLU_1976120_0_0_1"/>
<evidence type="ECO:0008006" key="2">
    <source>
        <dbReference type="Google" id="ProtNLM"/>
    </source>
</evidence>
<name>E9ITP4_SOLIN</name>
<accession>E9ITP4</accession>
<proteinExistence type="predicted"/>
<dbReference type="EMBL" id="GL765625">
    <property type="protein sequence ID" value="EFZ16061.1"/>
    <property type="molecule type" value="Genomic_DNA"/>
</dbReference>
<dbReference type="AlphaFoldDB" id="E9ITP4"/>
<evidence type="ECO:0000313" key="1">
    <source>
        <dbReference type="EMBL" id="EFZ16061.1"/>
    </source>
</evidence>
<reference evidence="1" key="1">
    <citation type="journal article" date="2011" name="Proc. Natl. Acad. Sci. U.S.A.">
        <title>The genome of the fire ant Solenopsis invicta.</title>
        <authorList>
            <person name="Wurm Y."/>
            <person name="Wang J."/>
            <person name="Riba-Grognuz O."/>
            <person name="Corona M."/>
            <person name="Nygaard S."/>
            <person name="Hunt B.G."/>
            <person name="Ingram K.K."/>
            <person name="Falquet L."/>
            <person name="Nipitwattanaphon M."/>
            <person name="Gotzek D."/>
            <person name="Dijkstra M.B."/>
            <person name="Oettler J."/>
            <person name="Comtesse F."/>
            <person name="Shih C.J."/>
            <person name="Wu W.J."/>
            <person name="Yang C.C."/>
            <person name="Thomas J."/>
            <person name="Beaudoing E."/>
            <person name="Pradervand S."/>
            <person name="Flegel V."/>
            <person name="Cook E.D."/>
            <person name="Fabbretti R."/>
            <person name="Stockinger H."/>
            <person name="Long L."/>
            <person name="Farmerie W.G."/>
            <person name="Oakey J."/>
            <person name="Boomsma J.J."/>
            <person name="Pamilo P."/>
            <person name="Yi S.V."/>
            <person name="Heinze J."/>
            <person name="Goodisman M.A."/>
            <person name="Farinelli L."/>
            <person name="Harshman K."/>
            <person name="Hulo N."/>
            <person name="Cerutti L."/>
            <person name="Xenarios I."/>
            <person name="Shoemaker D."/>
            <person name="Keller L."/>
        </authorList>
    </citation>
    <scope>NUCLEOTIDE SEQUENCE [LARGE SCALE GENOMIC DNA]</scope>
</reference>